<evidence type="ECO:0000313" key="4">
    <source>
        <dbReference type="Proteomes" id="UP001501710"/>
    </source>
</evidence>
<proteinExistence type="predicted"/>
<feature type="region of interest" description="Disordered" evidence="1">
    <location>
        <begin position="1"/>
        <end position="24"/>
    </location>
</feature>
<organism evidence="3 4">
    <name type="scientific">Actinomadura meridiana</name>
    <dbReference type="NCBI Taxonomy" id="559626"/>
    <lineage>
        <taxon>Bacteria</taxon>
        <taxon>Bacillati</taxon>
        <taxon>Actinomycetota</taxon>
        <taxon>Actinomycetes</taxon>
        <taxon>Streptosporangiales</taxon>
        <taxon>Thermomonosporaceae</taxon>
        <taxon>Actinomadura</taxon>
    </lineage>
</organism>
<protein>
    <submittedName>
        <fullName evidence="3">DUF397 domain-containing protein</fullName>
    </submittedName>
</protein>
<name>A0ABP8CM73_9ACTN</name>
<dbReference type="Proteomes" id="UP001501710">
    <property type="component" value="Unassembled WGS sequence"/>
</dbReference>
<accession>A0ABP8CM73</accession>
<reference evidence="4" key="1">
    <citation type="journal article" date="2019" name="Int. J. Syst. Evol. Microbiol.">
        <title>The Global Catalogue of Microorganisms (GCM) 10K type strain sequencing project: providing services to taxonomists for standard genome sequencing and annotation.</title>
        <authorList>
            <consortium name="The Broad Institute Genomics Platform"/>
            <consortium name="The Broad Institute Genome Sequencing Center for Infectious Disease"/>
            <person name="Wu L."/>
            <person name="Ma J."/>
        </authorList>
    </citation>
    <scope>NUCLEOTIDE SEQUENCE [LARGE SCALE GENOMIC DNA]</scope>
    <source>
        <strain evidence="4">JCM 17440</strain>
    </source>
</reference>
<evidence type="ECO:0000259" key="2">
    <source>
        <dbReference type="Pfam" id="PF04149"/>
    </source>
</evidence>
<evidence type="ECO:0000313" key="3">
    <source>
        <dbReference type="EMBL" id="GAA4241010.1"/>
    </source>
</evidence>
<sequence length="64" mass="6836">MKEPDQSMLSWRKSSHSGGTGGECVEVAAAPGTLLVRDSKDPGGSYLQLTSAAARDLMNRVREE</sequence>
<comment type="caution">
    <text evidence="3">The sequence shown here is derived from an EMBL/GenBank/DDBJ whole genome shotgun (WGS) entry which is preliminary data.</text>
</comment>
<keyword evidence="4" id="KW-1185">Reference proteome</keyword>
<dbReference type="InterPro" id="IPR007278">
    <property type="entry name" value="DUF397"/>
</dbReference>
<feature type="domain" description="DUF397" evidence="2">
    <location>
        <begin position="10"/>
        <end position="62"/>
    </location>
</feature>
<evidence type="ECO:0000256" key="1">
    <source>
        <dbReference type="SAM" id="MobiDB-lite"/>
    </source>
</evidence>
<dbReference type="EMBL" id="BAABAS010000026">
    <property type="protein sequence ID" value="GAA4241010.1"/>
    <property type="molecule type" value="Genomic_DNA"/>
</dbReference>
<dbReference type="Pfam" id="PF04149">
    <property type="entry name" value="DUF397"/>
    <property type="match status" value="1"/>
</dbReference>
<gene>
    <name evidence="3" type="ORF">GCM10022254_68150</name>
</gene>